<feature type="domain" description="Glycerol-3-phosphate dehydrogenase NAD-dependent C-terminal" evidence="19">
    <location>
        <begin position="175"/>
        <end position="314"/>
    </location>
</feature>
<dbReference type="GO" id="GO:0005829">
    <property type="term" value="C:cytosol"/>
    <property type="evidence" value="ECO:0007669"/>
    <property type="project" value="TreeGrafter"/>
</dbReference>
<dbReference type="OrthoDB" id="9812273at2"/>
<evidence type="ECO:0000256" key="3">
    <source>
        <dbReference type="ARBA" id="ARBA00022857"/>
    </source>
</evidence>
<comment type="similarity">
    <text evidence="1 13 17">Belongs to the NAD-dependent glycerol-3-phosphate dehydrogenase family.</text>
</comment>
<dbReference type="AlphaFoldDB" id="E4U952"/>
<keyword evidence="7 13" id="KW-0594">Phospholipid biosynthesis</keyword>
<feature type="binding site" evidence="16">
    <location>
        <position position="250"/>
    </location>
    <ligand>
        <name>NAD(+)</name>
        <dbReference type="ChEBI" id="CHEBI:57540"/>
    </ligand>
</feature>
<dbReference type="InterPro" id="IPR006168">
    <property type="entry name" value="G3P_DH_NAD-dep"/>
</dbReference>
<evidence type="ECO:0000256" key="5">
    <source>
        <dbReference type="ARBA" id="ARBA00023027"/>
    </source>
</evidence>
<feature type="binding site" evidence="13">
    <location>
        <position position="101"/>
    </location>
    <ligand>
        <name>NADPH</name>
        <dbReference type="ChEBI" id="CHEBI:57783"/>
    </ligand>
</feature>
<evidence type="ECO:0000256" key="14">
    <source>
        <dbReference type="PIRSR" id="PIRSR000114-1"/>
    </source>
</evidence>
<keyword evidence="4 13" id="KW-0560">Oxidoreductase</keyword>
<dbReference type="GO" id="GO:0046168">
    <property type="term" value="P:glycerol-3-phosphate catabolic process"/>
    <property type="evidence" value="ECO:0007669"/>
    <property type="project" value="InterPro"/>
</dbReference>
<dbReference type="Gene3D" id="1.10.1040.10">
    <property type="entry name" value="N-(1-d-carboxylethyl)-l-norvaline Dehydrogenase, domain 2"/>
    <property type="match status" value="1"/>
</dbReference>
<comment type="catalytic activity">
    <reaction evidence="13">
        <text>sn-glycerol 3-phosphate + NAD(+) = dihydroxyacetone phosphate + NADH + H(+)</text>
        <dbReference type="Rhea" id="RHEA:11092"/>
        <dbReference type="ChEBI" id="CHEBI:15378"/>
        <dbReference type="ChEBI" id="CHEBI:57540"/>
        <dbReference type="ChEBI" id="CHEBI:57597"/>
        <dbReference type="ChEBI" id="CHEBI:57642"/>
        <dbReference type="ChEBI" id="CHEBI:57945"/>
        <dbReference type="EC" id="1.1.1.94"/>
    </reaction>
</comment>
<evidence type="ECO:0000256" key="11">
    <source>
        <dbReference type="ARBA" id="ARBA00069372"/>
    </source>
</evidence>
<dbReference type="UniPathway" id="UPA00940"/>
<dbReference type="GO" id="GO:0005975">
    <property type="term" value="P:carbohydrate metabolic process"/>
    <property type="evidence" value="ECO:0007669"/>
    <property type="project" value="InterPro"/>
</dbReference>
<comment type="subcellular location">
    <subcellularLocation>
        <location evidence="13">Cytoplasm</location>
    </subcellularLocation>
</comment>
<dbReference type="SUPFAM" id="SSF48179">
    <property type="entry name" value="6-phosphogluconate dehydrogenase C-terminal domain-like"/>
    <property type="match status" value="1"/>
</dbReference>
<feature type="binding site" evidence="13">
    <location>
        <position position="250"/>
    </location>
    <ligand>
        <name>sn-glycerol 3-phosphate</name>
        <dbReference type="ChEBI" id="CHEBI:57597"/>
    </ligand>
</feature>
<dbReference type="InterPro" id="IPR011128">
    <property type="entry name" value="G3P_DH_NAD-dep_N"/>
</dbReference>
<feature type="binding site" evidence="13">
    <location>
        <position position="186"/>
    </location>
    <ligand>
        <name>sn-glycerol 3-phosphate</name>
        <dbReference type="ChEBI" id="CHEBI:57597"/>
    </ligand>
</feature>
<keyword evidence="5 13" id="KW-0520">NAD</keyword>
<dbReference type="Pfam" id="PF01210">
    <property type="entry name" value="NAD_Gly3P_dh_N"/>
    <property type="match status" value="1"/>
</dbReference>
<dbReference type="SUPFAM" id="SSF51735">
    <property type="entry name" value="NAD(P)-binding Rossmann-fold domains"/>
    <property type="match status" value="1"/>
</dbReference>
<dbReference type="KEGG" id="opr:Ocepr_1426"/>
<comment type="pathway">
    <text evidence="13">Membrane lipid metabolism; glycerophospholipid metabolism.</text>
</comment>
<feature type="binding site" evidence="13">
    <location>
        <position position="239"/>
    </location>
    <ligand>
        <name>sn-glycerol 3-phosphate</name>
        <dbReference type="ChEBI" id="CHEBI:57597"/>
    </ligand>
</feature>
<evidence type="ECO:0000256" key="13">
    <source>
        <dbReference type="HAMAP-Rule" id="MF_00394"/>
    </source>
</evidence>
<evidence type="ECO:0000259" key="19">
    <source>
        <dbReference type="Pfam" id="PF07479"/>
    </source>
</evidence>
<evidence type="ECO:0000256" key="6">
    <source>
        <dbReference type="ARBA" id="ARBA00023098"/>
    </source>
</evidence>
<keyword evidence="13" id="KW-0963">Cytoplasm</keyword>
<dbReference type="Gene3D" id="3.40.50.720">
    <property type="entry name" value="NAD(P)-binding Rossmann-like Domain"/>
    <property type="match status" value="1"/>
</dbReference>
<dbReference type="FunFam" id="3.40.50.720:FF:000019">
    <property type="entry name" value="Glycerol-3-phosphate dehydrogenase [NAD(P)+]"/>
    <property type="match status" value="1"/>
</dbReference>
<dbReference type="PIRSF" id="PIRSF000114">
    <property type="entry name" value="Glycerol-3-P_dh"/>
    <property type="match status" value="1"/>
</dbReference>
<accession>E4U952</accession>
<evidence type="ECO:0000256" key="10">
    <source>
        <dbReference type="ARBA" id="ARBA00066687"/>
    </source>
</evidence>
<feature type="binding site" evidence="13">
    <location>
        <position position="101"/>
    </location>
    <ligand>
        <name>sn-glycerol 3-phosphate</name>
        <dbReference type="ChEBI" id="CHEBI:57597"/>
    </ligand>
</feature>
<dbReference type="GO" id="GO:0141152">
    <property type="term" value="F:glycerol-3-phosphate dehydrogenase (NAD+) activity"/>
    <property type="evidence" value="ECO:0007669"/>
    <property type="project" value="RHEA"/>
</dbReference>
<feature type="binding site" evidence="16">
    <location>
        <begin position="7"/>
        <end position="12"/>
    </location>
    <ligand>
        <name>NAD(+)</name>
        <dbReference type="ChEBI" id="CHEBI:57540"/>
    </ligand>
</feature>
<dbReference type="PROSITE" id="PS00957">
    <property type="entry name" value="NAD_G3PDH"/>
    <property type="match status" value="1"/>
</dbReference>
<dbReference type="EC" id="1.1.1.94" evidence="10 13"/>
<keyword evidence="13" id="KW-0547">Nucleotide-binding</keyword>
<feature type="binding site" evidence="16">
    <location>
        <position position="135"/>
    </location>
    <ligand>
        <name>NAD(+)</name>
        <dbReference type="ChEBI" id="CHEBI:57540"/>
    </ligand>
</feature>
<dbReference type="GO" id="GO:0141153">
    <property type="term" value="F:glycerol-3-phosphate dehydrogenase (NADP+) activity"/>
    <property type="evidence" value="ECO:0007669"/>
    <property type="project" value="RHEA"/>
</dbReference>
<feature type="domain" description="Glycerol-3-phosphate dehydrogenase NAD-dependent N-terminal" evidence="18">
    <location>
        <begin position="2"/>
        <end position="155"/>
    </location>
</feature>
<feature type="binding site" evidence="13">
    <location>
        <position position="11"/>
    </location>
    <ligand>
        <name>NADPH</name>
        <dbReference type="ChEBI" id="CHEBI:57783"/>
    </ligand>
</feature>
<evidence type="ECO:0000313" key="21">
    <source>
        <dbReference type="Proteomes" id="UP000008722"/>
    </source>
</evidence>
<feature type="active site" description="Proton acceptor" evidence="13 14">
    <location>
        <position position="186"/>
    </location>
</feature>
<feature type="binding site" evidence="13">
    <location>
        <position position="251"/>
    </location>
    <ligand>
        <name>sn-glycerol 3-phosphate</name>
        <dbReference type="ChEBI" id="CHEBI:57597"/>
    </ligand>
</feature>
<keyword evidence="3 13" id="KW-0521">NADP</keyword>
<dbReference type="GO" id="GO:0046167">
    <property type="term" value="P:glycerol-3-phosphate biosynthetic process"/>
    <property type="evidence" value="ECO:0007669"/>
    <property type="project" value="UniProtKB-UniRule"/>
</dbReference>
<protein>
    <recommendedName>
        <fullName evidence="11 13">Glycerol-3-phosphate dehydrogenase [NAD(P)+]</fullName>
        <ecNumber evidence="10 13">1.1.1.94</ecNumber>
    </recommendedName>
    <alternativeName>
        <fullName evidence="13">NAD(P)(+)-dependent glycerol-3-phosphate dehydrogenase</fullName>
    </alternativeName>
    <alternativeName>
        <fullName evidence="12 13">NAD(P)H-dependent dihydroxyacetone-phosphate reductase</fullName>
    </alternativeName>
</protein>
<proteinExistence type="inferred from homology"/>
<dbReference type="InterPro" id="IPR036291">
    <property type="entry name" value="NAD(P)-bd_dom_sf"/>
</dbReference>
<feature type="binding site" evidence="13">
    <location>
        <position position="275"/>
    </location>
    <ligand>
        <name>NADPH</name>
        <dbReference type="ChEBI" id="CHEBI:57783"/>
    </ligand>
</feature>
<comment type="function">
    <text evidence="13">Catalyzes the reduction of the glycolytic intermediate dihydroxyacetone phosphate (DHAP) to sn-glycerol 3-phosphate (G3P), the key precursor for phospholipid synthesis.</text>
</comment>
<dbReference type="NCBIfam" id="NF000942">
    <property type="entry name" value="PRK00094.1-4"/>
    <property type="match status" value="1"/>
</dbReference>
<dbReference type="GO" id="GO:0008654">
    <property type="term" value="P:phospholipid biosynthetic process"/>
    <property type="evidence" value="ECO:0007669"/>
    <property type="project" value="UniProtKB-KW"/>
</dbReference>
<dbReference type="HOGENOM" id="CLU_033449_0_2_0"/>
<dbReference type="RefSeq" id="WP_013458052.1">
    <property type="nucleotide sequence ID" value="NC_014761.1"/>
</dbReference>
<evidence type="ECO:0000259" key="18">
    <source>
        <dbReference type="Pfam" id="PF01210"/>
    </source>
</evidence>
<keyword evidence="2 13" id="KW-0444">Lipid biosynthesis</keyword>
<dbReference type="eggNOG" id="COG0240">
    <property type="taxonomic scope" value="Bacteria"/>
</dbReference>
<reference evidence="21" key="1">
    <citation type="submission" date="2010-11" db="EMBL/GenBank/DDBJ databases">
        <title>The complete sequence of chromosome of Oceanithermus profundus DSM 14977.</title>
        <authorList>
            <consortium name="US DOE Joint Genome Institute (JGI-PGF)"/>
            <person name="Lucas S."/>
            <person name="Copeland A."/>
            <person name="Lapidus A."/>
            <person name="Bruce D."/>
            <person name="Goodwin L."/>
            <person name="Pitluck S."/>
            <person name="Kyrpides N."/>
            <person name="Mavromatis K."/>
            <person name="Pagani I."/>
            <person name="Ivanova N."/>
            <person name="Zhang X."/>
            <person name="Brettin T."/>
            <person name="Detter J.C."/>
            <person name="Tapia R."/>
            <person name="Han C."/>
            <person name="Land M."/>
            <person name="Hauser L."/>
            <person name="Markowitz V."/>
            <person name="Cheng J.-F."/>
            <person name="Hugenholtz P."/>
            <person name="Woyke T."/>
            <person name="Wu D."/>
            <person name="Tindall B."/>
            <person name="Faehnrich R."/>
            <person name="Brambilla E."/>
            <person name="Klenk H.-P."/>
            <person name="Eisen J.A."/>
        </authorList>
    </citation>
    <scope>NUCLEOTIDE SEQUENCE [LARGE SCALE GENOMIC DNA]</scope>
    <source>
        <strain evidence="21">DSM 14977 / NBRC 100410 / VKM B-2274 / 506</strain>
    </source>
</reference>
<evidence type="ECO:0000256" key="9">
    <source>
        <dbReference type="ARBA" id="ARBA00052716"/>
    </source>
</evidence>
<evidence type="ECO:0000256" key="1">
    <source>
        <dbReference type="ARBA" id="ARBA00011009"/>
    </source>
</evidence>
<dbReference type="Pfam" id="PF07479">
    <property type="entry name" value="NAD_Gly3P_dh_C"/>
    <property type="match status" value="1"/>
</dbReference>
<dbReference type="GO" id="GO:0051287">
    <property type="term" value="F:NAD binding"/>
    <property type="evidence" value="ECO:0007669"/>
    <property type="project" value="InterPro"/>
</dbReference>
<name>E4U952_OCEP5</name>
<dbReference type="InterPro" id="IPR006109">
    <property type="entry name" value="G3P_DH_NAD-dep_C"/>
</dbReference>
<comment type="caution">
    <text evidence="13">Lacks conserved residue(s) required for the propagation of feature annotation.</text>
</comment>
<dbReference type="STRING" id="670487.Ocepr_1426"/>
<evidence type="ECO:0000256" key="17">
    <source>
        <dbReference type="RuleBase" id="RU000437"/>
    </source>
</evidence>
<feature type="binding site" evidence="13">
    <location>
        <position position="131"/>
    </location>
    <ligand>
        <name>sn-glycerol 3-phosphate</name>
        <dbReference type="ChEBI" id="CHEBI:57597"/>
    </ligand>
</feature>
<keyword evidence="6 13" id="KW-0443">Lipid metabolism</keyword>
<sequence length="325" mass="33980" precursor="true">MNVAVLGAGGWGTALAVLLARSGHRVALWSRRCELAEALLATRENAAYLPGVRLPEGVRPVCTAERAVEGAAFVLVAVPAKGVRAVLAGMPPVGAYVSAVKGVRFAEGRLLRISQIMRRAAPGARVAVLSGPNLALEVARGLPAAAVVASEDADLAAQVQRALGGPTFRVYTSPDVAGVELGGALKNVMALAAGMADGLELGDNAKAALLTRGLREMVRFGTAHGGAVETFYGLSGLGDLMATAMSPLSRNRSAGERFARGATLADLETGRQVVEGVHTTAALHEWAARSGEELPITEAVWRVVYRGDDPRRVLEELMRREPKPE</sequence>
<evidence type="ECO:0000256" key="8">
    <source>
        <dbReference type="ARBA" id="ARBA00023264"/>
    </source>
</evidence>
<gene>
    <name evidence="13" type="primary">gpsA</name>
    <name evidence="20" type="ordered locus">Ocepr_1426</name>
</gene>
<feature type="binding site" evidence="13">
    <location>
        <position position="31"/>
    </location>
    <ligand>
        <name>NADPH</name>
        <dbReference type="ChEBI" id="CHEBI:57783"/>
    </ligand>
</feature>
<evidence type="ECO:0000256" key="16">
    <source>
        <dbReference type="PIRSR" id="PIRSR000114-3"/>
    </source>
</evidence>
<feature type="binding site" evidence="13">
    <location>
        <position position="273"/>
    </location>
    <ligand>
        <name>NADPH</name>
        <dbReference type="ChEBI" id="CHEBI:57783"/>
    </ligand>
</feature>
<dbReference type="PANTHER" id="PTHR11728">
    <property type="entry name" value="GLYCEROL-3-PHOSPHATE DEHYDROGENASE"/>
    <property type="match status" value="1"/>
</dbReference>
<feature type="binding site" evidence="13">
    <location>
        <position position="48"/>
    </location>
    <ligand>
        <name>NADPH</name>
        <dbReference type="ChEBI" id="CHEBI:57783"/>
    </ligand>
</feature>
<dbReference type="EMBL" id="CP002361">
    <property type="protein sequence ID" value="ADR36882.1"/>
    <property type="molecule type" value="Genomic_DNA"/>
</dbReference>
<reference evidence="20 21" key="2">
    <citation type="journal article" date="2011" name="Stand. Genomic Sci.">
        <title>Complete genome sequence of Oceanithermus profundus type strain (506).</title>
        <authorList>
            <person name="Pati A."/>
            <person name="Zhang X."/>
            <person name="Lapidus A."/>
            <person name="Nolan M."/>
            <person name="Lucas S."/>
            <person name="Del Rio T.G."/>
            <person name="Tice H."/>
            <person name="Cheng J.F."/>
            <person name="Tapia R."/>
            <person name="Han C."/>
            <person name="Goodwin L."/>
            <person name="Pitluck S."/>
            <person name="Liolios K."/>
            <person name="Pagani I."/>
            <person name="Ivanova N."/>
            <person name="Mavromatis K."/>
            <person name="Chen A."/>
            <person name="Palaniappan K."/>
            <person name="Hauser L."/>
            <person name="Jeffries C.D."/>
            <person name="Brambilla E.M."/>
            <person name="Rohl A."/>
            <person name="Mwirichia R."/>
            <person name="Rohde M."/>
            <person name="Tindall B.J."/>
            <person name="Sikorski J."/>
            <person name="Wirth R."/>
            <person name="Goker M."/>
            <person name="Woyke T."/>
            <person name="Detter J.C."/>
            <person name="Bristow J."/>
            <person name="Eisen J.A."/>
            <person name="Markowitz V."/>
            <person name="Hugenholtz P."/>
            <person name="Kyrpides N.C."/>
            <person name="Klenk H.P."/>
            <person name="Land M."/>
        </authorList>
    </citation>
    <scope>NUCLEOTIDE SEQUENCE [LARGE SCALE GENOMIC DNA]</scope>
    <source>
        <strain evidence="21">DSM 14977 / NBRC 100410 / VKM B-2274 / 506</strain>
    </source>
</reference>
<feature type="binding site" evidence="15">
    <location>
        <begin position="250"/>
        <end position="251"/>
    </location>
    <ligand>
        <name>substrate</name>
    </ligand>
</feature>
<evidence type="ECO:0000313" key="20">
    <source>
        <dbReference type="EMBL" id="ADR36882.1"/>
    </source>
</evidence>
<feature type="binding site" evidence="13">
    <location>
        <position position="32"/>
    </location>
    <ligand>
        <name>NADPH</name>
        <dbReference type="ChEBI" id="CHEBI:57783"/>
    </ligand>
</feature>
<keyword evidence="8 13" id="KW-1208">Phospholipid metabolism</keyword>
<dbReference type="InterPro" id="IPR013328">
    <property type="entry name" value="6PGD_dom2"/>
</dbReference>
<dbReference type="Proteomes" id="UP000008722">
    <property type="component" value="Chromosome"/>
</dbReference>
<dbReference type="GO" id="GO:0006650">
    <property type="term" value="P:glycerophospholipid metabolic process"/>
    <property type="evidence" value="ECO:0007669"/>
    <property type="project" value="UniProtKB-UniRule"/>
</dbReference>
<dbReference type="InterPro" id="IPR008927">
    <property type="entry name" value="6-PGluconate_DH-like_C_sf"/>
</dbReference>
<feature type="binding site" evidence="15">
    <location>
        <position position="101"/>
    </location>
    <ligand>
        <name>substrate</name>
    </ligand>
</feature>
<dbReference type="PRINTS" id="PR00077">
    <property type="entry name" value="GPDHDRGNASE"/>
</dbReference>
<evidence type="ECO:0000256" key="15">
    <source>
        <dbReference type="PIRSR" id="PIRSR000114-2"/>
    </source>
</evidence>
<dbReference type="NCBIfam" id="NF000940">
    <property type="entry name" value="PRK00094.1-2"/>
    <property type="match status" value="1"/>
</dbReference>
<evidence type="ECO:0000256" key="4">
    <source>
        <dbReference type="ARBA" id="ARBA00023002"/>
    </source>
</evidence>
<evidence type="ECO:0000256" key="2">
    <source>
        <dbReference type="ARBA" id="ARBA00022516"/>
    </source>
</evidence>
<feature type="binding site" evidence="13">
    <location>
        <position position="135"/>
    </location>
    <ligand>
        <name>NADPH</name>
        <dbReference type="ChEBI" id="CHEBI:57783"/>
    </ligand>
</feature>
<keyword evidence="21" id="KW-1185">Reference proteome</keyword>
<organism evidence="20 21">
    <name type="scientific">Oceanithermus profundus (strain DSM 14977 / NBRC 100410 / VKM B-2274 / 506)</name>
    <dbReference type="NCBI Taxonomy" id="670487"/>
    <lineage>
        <taxon>Bacteria</taxon>
        <taxon>Thermotogati</taxon>
        <taxon>Deinococcota</taxon>
        <taxon>Deinococci</taxon>
        <taxon>Thermales</taxon>
        <taxon>Thermaceae</taxon>
        <taxon>Oceanithermus</taxon>
    </lineage>
</organism>
<evidence type="ECO:0000256" key="12">
    <source>
        <dbReference type="ARBA" id="ARBA00080511"/>
    </source>
</evidence>
<dbReference type="HAMAP" id="MF_00394">
    <property type="entry name" value="NAD_Glyc3P_dehydrog"/>
    <property type="match status" value="1"/>
</dbReference>
<dbReference type="PANTHER" id="PTHR11728:SF1">
    <property type="entry name" value="GLYCEROL-3-PHOSPHATE DEHYDROGENASE [NAD(+)] 2, CHLOROPLASTIC"/>
    <property type="match status" value="1"/>
</dbReference>
<evidence type="ECO:0000256" key="7">
    <source>
        <dbReference type="ARBA" id="ARBA00023209"/>
    </source>
</evidence>
<feature type="binding site" evidence="13">
    <location>
        <position position="250"/>
    </location>
    <ligand>
        <name>NADPH</name>
        <dbReference type="ChEBI" id="CHEBI:57783"/>
    </ligand>
</feature>
<feature type="binding site" evidence="13">
    <location>
        <position position="249"/>
    </location>
    <ligand>
        <name>sn-glycerol 3-phosphate</name>
        <dbReference type="ChEBI" id="CHEBI:57597"/>
    </ligand>
</feature>
<dbReference type="FunFam" id="1.10.1040.10:FF:000001">
    <property type="entry name" value="Glycerol-3-phosphate dehydrogenase [NAD(P)+]"/>
    <property type="match status" value="1"/>
</dbReference>
<comment type="catalytic activity">
    <reaction evidence="9">
        <text>sn-glycerol 3-phosphate + NADP(+) = dihydroxyacetone phosphate + NADPH + H(+)</text>
        <dbReference type="Rhea" id="RHEA:11096"/>
        <dbReference type="ChEBI" id="CHEBI:15378"/>
        <dbReference type="ChEBI" id="CHEBI:57597"/>
        <dbReference type="ChEBI" id="CHEBI:57642"/>
        <dbReference type="ChEBI" id="CHEBI:57783"/>
        <dbReference type="ChEBI" id="CHEBI:58349"/>
        <dbReference type="EC" id="1.1.1.94"/>
    </reaction>
    <physiologicalReaction direction="right-to-left" evidence="9">
        <dbReference type="Rhea" id="RHEA:11098"/>
    </physiologicalReaction>
</comment>